<dbReference type="PRINTS" id="PR00038">
    <property type="entry name" value="HTHLUXR"/>
</dbReference>
<dbReference type="InterPro" id="IPR011006">
    <property type="entry name" value="CheY-like_superfamily"/>
</dbReference>
<dbReference type="PROSITE" id="PS50043">
    <property type="entry name" value="HTH_LUXR_2"/>
    <property type="match status" value="1"/>
</dbReference>
<dbReference type="GO" id="GO:0000160">
    <property type="term" value="P:phosphorelay signal transduction system"/>
    <property type="evidence" value="ECO:0007669"/>
    <property type="project" value="InterPro"/>
</dbReference>
<dbReference type="GO" id="GO:0003677">
    <property type="term" value="F:DNA binding"/>
    <property type="evidence" value="ECO:0007669"/>
    <property type="project" value="UniProtKB-KW"/>
</dbReference>
<evidence type="ECO:0000259" key="4">
    <source>
        <dbReference type="PROSITE" id="PS50043"/>
    </source>
</evidence>
<reference evidence="6 7" key="1">
    <citation type="journal article" date="2019" name="Nat. Microbiol.">
        <title>Mediterranean grassland soil C-N compound turnover is dependent on rainfall and depth, and is mediated by genomically divergent microorganisms.</title>
        <authorList>
            <person name="Diamond S."/>
            <person name="Andeer P.F."/>
            <person name="Li Z."/>
            <person name="Crits-Christoph A."/>
            <person name="Burstein D."/>
            <person name="Anantharaman K."/>
            <person name="Lane K.R."/>
            <person name="Thomas B.C."/>
            <person name="Pan C."/>
            <person name="Northen T.R."/>
            <person name="Banfield J.F."/>
        </authorList>
    </citation>
    <scope>NUCLEOTIDE SEQUENCE [LARGE SCALE GENOMIC DNA]</scope>
    <source>
        <strain evidence="6">WS_9</strain>
    </source>
</reference>
<feature type="modified residue" description="4-aspartylphosphate" evidence="2">
    <location>
        <position position="83"/>
    </location>
</feature>
<evidence type="ECO:0000256" key="2">
    <source>
        <dbReference type="PROSITE-ProRule" id="PRU00169"/>
    </source>
</evidence>
<dbReference type="PANTHER" id="PTHR43214">
    <property type="entry name" value="TWO-COMPONENT RESPONSE REGULATOR"/>
    <property type="match status" value="1"/>
</dbReference>
<dbReference type="SUPFAM" id="SSF52172">
    <property type="entry name" value="CheY-like"/>
    <property type="match status" value="1"/>
</dbReference>
<evidence type="ECO:0000256" key="1">
    <source>
        <dbReference type="ARBA" id="ARBA00023125"/>
    </source>
</evidence>
<dbReference type="PANTHER" id="PTHR43214:SF43">
    <property type="entry name" value="TWO-COMPONENT RESPONSE REGULATOR"/>
    <property type="match status" value="1"/>
</dbReference>
<keyword evidence="1" id="KW-0238">DNA-binding</keyword>
<dbReference type="InterPro" id="IPR000792">
    <property type="entry name" value="Tscrpt_reg_LuxR_C"/>
</dbReference>
<evidence type="ECO:0000313" key="6">
    <source>
        <dbReference type="EMBL" id="TMQ66338.1"/>
    </source>
</evidence>
<evidence type="ECO:0000256" key="3">
    <source>
        <dbReference type="SAM" id="MobiDB-lite"/>
    </source>
</evidence>
<dbReference type="SMART" id="SM00421">
    <property type="entry name" value="HTH_LUXR"/>
    <property type="match status" value="1"/>
</dbReference>
<dbReference type="EMBL" id="VBOZ01000009">
    <property type="protein sequence ID" value="TMQ66338.1"/>
    <property type="molecule type" value="Genomic_DNA"/>
</dbReference>
<evidence type="ECO:0000313" key="7">
    <source>
        <dbReference type="Proteomes" id="UP000317691"/>
    </source>
</evidence>
<dbReference type="Gene3D" id="3.40.50.2300">
    <property type="match status" value="1"/>
</dbReference>
<dbReference type="AlphaFoldDB" id="A0A538TRV6"/>
<feature type="domain" description="HTH luxR-type" evidence="4">
    <location>
        <begin position="173"/>
        <end position="238"/>
    </location>
</feature>
<dbReference type="InterPro" id="IPR016032">
    <property type="entry name" value="Sig_transdc_resp-reg_C-effctor"/>
</dbReference>
<dbReference type="CDD" id="cd06170">
    <property type="entry name" value="LuxR_C_like"/>
    <property type="match status" value="1"/>
</dbReference>
<evidence type="ECO:0000259" key="5">
    <source>
        <dbReference type="PROSITE" id="PS50110"/>
    </source>
</evidence>
<feature type="domain" description="Response regulatory" evidence="5">
    <location>
        <begin position="32"/>
        <end position="146"/>
    </location>
</feature>
<name>A0A538TRV6_UNCEI</name>
<dbReference type="SUPFAM" id="SSF46894">
    <property type="entry name" value="C-terminal effector domain of the bipartite response regulators"/>
    <property type="match status" value="1"/>
</dbReference>
<organism evidence="6 7">
    <name type="scientific">Eiseniibacteriota bacterium</name>
    <dbReference type="NCBI Taxonomy" id="2212470"/>
    <lineage>
        <taxon>Bacteria</taxon>
        <taxon>Candidatus Eiseniibacteriota</taxon>
    </lineage>
</organism>
<gene>
    <name evidence="6" type="ORF">E6K79_03015</name>
</gene>
<feature type="region of interest" description="Disordered" evidence="3">
    <location>
        <begin position="1"/>
        <end position="28"/>
    </location>
</feature>
<dbReference type="InterPro" id="IPR039420">
    <property type="entry name" value="WalR-like"/>
</dbReference>
<proteinExistence type="predicted"/>
<feature type="compositionally biased region" description="Low complexity" evidence="3">
    <location>
        <begin position="19"/>
        <end position="28"/>
    </location>
</feature>
<dbReference type="Proteomes" id="UP000317691">
    <property type="component" value="Unassembled WGS sequence"/>
</dbReference>
<protein>
    <submittedName>
        <fullName evidence="6">Response regulator transcription factor</fullName>
    </submittedName>
</protein>
<dbReference type="PROSITE" id="PS50110">
    <property type="entry name" value="RESPONSE_REGULATORY"/>
    <property type="match status" value="1"/>
</dbReference>
<sequence>MTAFCSGEEDGKMASARHSGSGRPPNSNGSFTVAVVGHVRFYRESLVQSLSRHRQLIVVDLGVGDQESLERLAHLRPDIALVDLPAGSAAQVVRQLTASTPRSRIIVLAPEDNEVALLALLEAGVSGFVLPGASGDDLVSAVGEATRGELRLPPRITAALVARLRTTASGCSNAPEQAHLTVRESEIVGLLEQRLTNKEIATRLGIEPGTVKGHVHHLLEKTGVRRRSDVGERHPGRTKRLTLIARDRNTEE</sequence>
<dbReference type="Pfam" id="PF00196">
    <property type="entry name" value="GerE"/>
    <property type="match status" value="1"/>
</dbReference>
<keyword evidence="2" id="KW-0597">Phosphoprotein</keyword>
<accession>A0A538TRV6</accession>
<comment type="caution">
    <text evidence="6">The sequence shown here is derived from an EMBL/GenBank/DDBJ whole genome shotgun (WGS) entry which is preliminary data.</text>
</comment>
<dbReference type="InterPro" id="IPR001789">
    <property type="entry name" value="Sig_transdc_resp-reg_receiver"/>
</dbReference>
<dbReference type="GO" id="GO:0006355">
    <property type="term" value="P:regulation of DNA-templated transcription"/>
    <property type="evidence" value="ECO:0007669"/>
    <property type="project" value="InterPro"/>
</dbReference>